<keyword evidence="3" id="KW-0482">Metalloprotease</keyword>
<organism evidence="3 4">
    <name type="scientific">Roseovarius pelagicus</name>
    <dbReference type="NCBI Taxonomy" id="2980108"/>
    <lineage>
        <taxon>Bacteria</taxon>
        <taxon>Pseudomonadati</taxon>
        <taxon>Pseudomonadota</taxon>
        <taxon>Alphaproteobacteria</taxon>
        <taxon>Rhodobacterales</taxon>
        <taxon>Roseobacteraceae</taxon>
        <taxon>Roseovarius</taxon>
    </lineage>
</organism>
<dbReference type="InterPro" id="IPR052710">
    <property type="entry name" value="CAAX_protease"/>
</dbReference>
<feature type="transmembrane region" description="Helical" evidence="1">
    <location>
        <begin position="234"/>
        <end position="253"/>
    </location>
</feature>
<proteinExistence type="predicted"/>
<feature type="transmembrane region" description="Helical" evidence="1">
    <location>
        <begin position="204"/>
        <end position="222"/>
    </location>
</feature>
<feature type="domain" description="CAAX prenyl protease 2/Lysostaphin resistance protein A-like" evidence="2">
    <location>
        <begin position="145"/>
        <end position="241"/>
    </location>
</feature>
<feature type="transmembrane region" description="Helical" evidence="1">
    <location>
        <begin position="20"/>
        <end position="43"/>
    </location>
</feature>
<dbReference type="RefSeq" id="WP_263048943.1">
    <property type="nucleotide sequence ID" value="NZ_CP106738.1"/>
</dbReference>
<dbReference type="Proteomes" id="UP001064087">
    <property type="component" value="Chromosome"/>
</dbReference>
<evidence type="ECO:0000256" key="1">
    <source>
        <dbReference type="SAM" id="Phobius"/>
    </source>
</evidence>
<feature type="transmembrane region" description="Helical" evidence="1">
    <location>
        <begin position="111"/>
        <end position="128"/>
    </location>
</feature>
<keyword evidence="3" id="KW-0645">Protease</keyword>
<feature type="transmembrane region" description="Helical" evidence="1">
    <location>
        <begin position="273"/>
        <end position="293"/>
    </location>
</feature>
<evidence type="ECO:0000259" key="2">
    <source>
        <dbReference type="Pfam" id="PF02517"/>
    </source>
</evidence>
<keyword evidence="1" id="KW-1133">Transmembrane helix</keyword>
<dbReference type="Pfam" id="PF02517">
    <property type="entry name" value="Rce1-like"/>
    <property type="match status" value="1"/>
</dbReference>
<accession>A0ABY6DG61</accession>
<sequence>MKYEPHLHLIAPARGSHEIWRLLVGIVLIAALFLVMTMVYGSLCDLWLPDTAWGHNGRGLQDASTPWGTLANLYIFVLLIIATWATLLLLHTRQLRSLFGPPALALGQFRHVLIALILLTALIFALPAPDALTPERHLEWPVWLAFLLPALIGVTLQVSAEEILFRGYLQSQLAARFSHPALWMGLPTALFAALHYAPSQTGDNAWIVVLWAGLFGLAAADLTARSGTLGPAIALHLINNVSALLLVAPAGVFDGLALYSYPFGMDDTDIIRTWFPVDLMLLLCSWLAARLALRV</sequence>
<dbReference type="PANTHER" id="PTHR36435:SF1">
    <property type="entry name" value="CAAX AMINO TERMINAL PROTEASE FAMILY PROTEIN"/>
    <property type="match status" value="1"/>
</dbReference>
<keyword evidence="4" id="KW-1185">Reference proteome</keyword>
<keyword evidence="3" id="KW-0378">Hydrolase</keyword>
<reference evidence="3" key="1">
    <citation type="submission" date="2022-10" db="EMBL/GenBank/DDBJ databases">
        <title>Roseovarius pelagicus sp. nov., isolated from Arctic seawater.</title>
        <authorList>
            <person name="Hong Y.W."/>
            <person name="Hwang C.Y."/>
        </authorList>
    </citation>
    <scope>NUCLEOTIDE SEQUENCE</scope>
    <source>
        <strain evidence="3">HL-MP18</strain>
    </source>
</reference>
<evidence type="ECO:0000313" key="3">
    <source>
        <dbReference type="EMBL" id="UXX84834.1"/>
    </source>
</evidence>
<feature type="transmembrane region" description="Helical" evidence="1">
    <location>
        <begin position="181"/>
        <end position="198"/>
    </location>
</feature>
<dbReference type="PANTHER" id="PTHR36435">
    <property type="entry name" value="SLR1288 PROTEIN"/>
    <property type="match status" value="1"/>
</dbReference>
<dbReference type="EMBL" id="CP106738">
    <property type="protein sequence ID" value="UXX84834.1"/>
    <property type="molecule type" value="Genomic_DNA"/>
</dbReference>
<dbReference type="InterPro" id="IPR003675">
    <property type="entry name" value="Rce1/LyrA-like_dom"/>
</dbReference>
<keyword evidence="1" id="KW-0812">Transmembrane</keyword>
<gene>
    <name evidence="3" type="ORF">N7U68_09430</name>
</gene>
<name>A0ABY6DG61_9RHOB</name>
<protein>
    <submittedName>
        <fullName evidence="3">CPBP family intramembrane metalloprotease</fullName>
    </submittedName>
</protein>
<feature type="transmembrane region" description="Helical" evidence="1">
    <location>
        <begin position="71"/>
        <end position="90"/>
    </location>
</feature>
<evidence type="ECO:0000313" key="4">
    <source>
        <dbReference type="Proteomes" id="UP001064087"/>
    </source>
</evidence>
<feature type="transmembrane region" description="Helical" evidence="1">
    <location>
        <begin position="140"/>
        <end position="160"/>
    </location>
</feature>
<dbReference type="GO" id="GO:0008237">
    <property type="term" value="F:metallopeptidase activity"/>
    <property type="evidence" value="ECO:0007669"/>
    <property type="project" value="UniProtKB-KW"/>
</dbReference>
<keyword evidence="1" id="KW-0472">Membrane</keyword>